<dbReference type="AlphaFoldDB" id="A0A6V8MN93"/>
<dbReference type="PANTHER" id="PTHR35894:SF1">
    <property type="entry name" value="PHOSPHORIBULOKINASE _ URIDINE KINASE FAMILY"/>
    <property type="match status" value="1"/>
</dbReference>
<dbReference type="InterPro" id="IPR027417">
    <property type="entry name" value="P-loop_NTPase"/>
</dbReference>
<dbReference type="InterPro" id="IPR049945">
    <property type="entry name" value="AAA_22"/>
</dbReference>
<proteinExistence type="predicted"/>
<dbReference type="RefSeq" id="WP_183355977.1">
    <property type="nucleotide sequence ID" value="NZ_BLXX01000012.1"/>
</dbReference>
<protein>
    <recommendedName>
        <fullName evidence="1">ORC1/DEAH AAA+ ATPase domain-containing protein</fullName>
    </recommendedName>
</protein>
<dbReference type="Proteomes" id="UP000556026">
    <property type="component" value="Unassembled WGS sequence"/>
</dbReference>
<organism evidence="2 3">
    <name type="scientific">Geomonas silvestris</name>
    <dbReference type="NCBI Taxonomy" id="2740184"/>
    <lineage>
        <taxon>Bacteria</taxon>
        <taxon>Pseudomonadati</taxon>
        <taxon>Thermodesulfobacteriota</taxon>
        <taxon>Desulfuromonadia</taxon>
        <taxon>Geobacterales</taxon>
        <taxon>Geobacteraceae</taxon>
        <taxon>Geomonas</taxon>
    </lineage>
</organism>
<keyword evidence="3" id="KW-1185">Reference proteome</keyword>
<dbReference type="InterPro" id="IPR052026">
    <property type="entry name" value="ExeA_AAA_ATPase_DNA-bind"/>
</dbReference>
<name>A0A6V8MN93_9BACT</name>
<dbReference type="Pfam" id="PF13401">
    <property type="entry name" value="AAA_22"/>
    <property type="match status" value="1"/>
</dbReference>
<accession>A0A6V8MN93</accession>
<dbReference type="EMBL" id="BLXX01000012">
    <property type="protein sequence ID" value="GFO61183.1"/>
    <property type="molecule type" value="Genomic_DNA"/>
</dbReference>
<evidence type="ECO:0000313" key="3">
    <source>
        <dbReference type="Proteomes" id="UP000556026"/>
    </source>
</evidence>
<sequence length="283" mass="32269">MISTDAKKQFKLFRDPFIDDIQKDADVYMSDEARYVQAAMLDAANHSGFLAVVGEVGSGKSVMRRKVIEQLKRDGTTLVIYPQMIDKSKVSVASLCQAIIRDISSEQPKGSPEDKSRQVQRLLLDRTKNNYRSCLILEEAHDLTIPTLKHLKRFYELEDGYKKLLGIILIGQPELKEKFDEARHVNMREVIRRVQVVEMGSLNGNLRDYLATKFKRVGVRIEDIFDEEAFKALDRRLTSTARDGKTKVSHAYPLHVNNYTARALNLAQEMGEPRVTAEIIEAI</sequence>
<dbReference type="Gene3D" id="3.40.50.300">
    <property type="entry name" value="P-loop containing nucleotide triphosphate hydrolases"/>
    <property type="match status" value="1"/>
</dbReference>
<reference evidence="3" key="1">
    <citation type="submission" date="2020-06" db="EMBL/GenBank/DDBJ databases">
        <title>Draft genomic sequence of Geomonas sp. Red330.</title>
        <authorList>
            <person name="Itoh H."/>
            <person name="Zhenxing X."/>
            <person name="Ushijima N."/>
            <person name="Masuda Y."/>
            <person name="Shiratori Y."/>
            <person name="Senoo K."/>
        </authorList>
    </citation>
    <scope>NUCLEOTIDE SEQUENCE [LARGE SCALE GENOMIC DNA]</scope>
    <source>
        <strain evidence="3">Red330</strain>
    </source>
</reference>
<evidence type="ECO:0000259" key="1">
    <source>
        <dbReference type="Pfam" id="PF13401"/>
    </source>
</evidence>
<gene>
    <name evidence="2" type="ORF">GMST_35080</name>
</gene>
<comment type="caution">
    <text evidence="2">The sequence shown here is derived from an EMBL/GenBank/DDBJ whole genome shotgun (WGS) entry which is preliminary data.</text>
</comment>
<dbReference type="GO" id="GO:0016887">
    <property type="term" value="F:ATP hydrolysis activity"/>
    <property type="evidence" value="ECO:0007669"/>
    <property type="project" value="InterPro"/>
</dbReference>
<evidence type="ECO:0000313" key="2">
    <source>
        <dbReference type="EMBL" id="GFO61183.1"/>
    </source>
</evidence>
<dbReference type="PANTHER" id="PTHR35894">
    <property type="entry name" value="GENERAL SECRETION PATHWAY PROTEIN A-RELATED"/>
    <property type="match status" value="1"/>
</dbReference>
<dbReference type="SUPFAM" id="SSF52540">
    <property type="entry name" value="P-loop containing nucleoside triphosphate hydrolases"/>
    <property type="match status" value="1"/>
</dbReference>
<feature type="domain" description="ORC1/DEAH AAA+ ATPase" evidence="1">
    <location>
        <begin position="46"/>
        <end position="178"/>
    </location>
</feature>